<protein>
    <submittedName>
        <fullName evidence="10">Outer membrane protein TolC</fullName>
    </submittedName>
</protein>
<keyword evidence="11" id="KW-1185">Reference proteome</keyword>
<dbReference type="GO" id="GO:1990281">
    <property type="term" value="C:efflux pump complex"/>
    <property type="evidence" value="ECO:0007669"/>
    <property type="project" value="TreeGrafter"/>
</dbReference>
<dbReference type="GO" id="GO:0015288">
    <property type="term" value="F:porin activity"/>
    <property type="evidence" value="ECO:0007669"/>
    <property type="project" value="TreeGrafter"/>
</dbReference>
<dbReference type="PANTHER" id="PTHR30026">
    <property type="entry name" value="OUTER MEMBRANE PROTEIN TOLC"/>
    <property type="match status" value="1"/>
</dbReference>
<dbReference type="GO" id="GO:0015562">
    <property type="term" value="F:efflux transmembrane transporter activity"/>
    <property type="evidence" value="ECO:0007669"/>
    <property type="project" value="InterPro"/>
</dbReference>
<dbReference type="AlphaFoldDB" id="A0A1M5A5U0"/>
<dbReference type="OrthoDB" id="5498081at2"/>
<dbReference type="Gene3D" id="1.20.1600.10">
    <property type="entry name" value="Outer membrane efflux proteins (OEP)"/>
    <property type="match status" value="1"/>
</dbReference>
<keyword evidence="5" id="KW-0812">Transmembrane</keyword>
<keyword evidence="4" id="KW-1134">Transmembrane beta strand</keyword>
<dbReference type="RefSeq" id="WP_073038505.1">
    <property type="nucleotide sequence ID" value="NZ_FQVB01000013.1"/>
</dbReference>
<name>A0A1M5A5U0_9BACT</name>
<feature type="signal peptide" evidence="9">
    <location>
        <begin position="1"/>
        <end position="24"/>
    </location>
</feature>
<keyword evidence="3" id="KW-0813">Transport</keyword>
<keyword evidence="6" id="KW-0472">Membrane</keyword>
<proteinExistence type="inferred from homology"/>
<dbReference type="InterPro" id="IPR003423">
    <property type="entry name" value="OMP_efflux"/>
</dbReference>
<sequence length="467" mass="51431">MTRFPWFGRLVLLLVFLHPVFAAAQNPPGPAAGDDPKDASPVWTLERALATALENHPRLQATAAGRRAAEAGLRQARSGYLPGVGLSQKVVRSNHPVFVFGSLLEQARFGPANFDPGFLNDPDPLTNFRSEASVRWTLFDQWQTPARVSQAEAGKERASLLDRWARQQVRYGVVRTFYGVMVADARVRVARETVRSAEAQVRRIRDLFENGQVVRSDLLAAEVLLADFRQRLIQAEGDARTARAAFLTALGHPAPTRAVRVKGGVPRGRFPSEPLEEVIRRAIRIRPDLEALRREVDAAAARLQAARGLYLPRLDAFSTYGVSGEKLSDGSSDYTVGLALSWDLFRGDRGPGVDGARAELQMARAGLKEAEDQVRFQVTETWEAFQSAEKRLAVAEKAVEQAGEALRIVRDRYGEGLTAITELLRAETAQLEARLQALEARYAYVTGYAAVLLAQGRLEDPGAFARP</sequence>
<keyword evidence="9" id="KW-0732">Signal</keyword>
<comment type="subcellular location">
    <subcellularLocation>
        <location evidence="1">Cell outer membrane</location>
    </subcellularLocation>
</comment>
<keyword evidence="7" id="KW-0998">Cell outer membrane</keyword>
<organism evidence="10 11">
    <name type="scientific">Desulfacinum infernum DSM 9756</name>
    <dbReference type="NCBI Taxonomy" id="1121391"/>
    <lineage>
        <taxon>Bacteria</taxon>
        <taxon>Pseudomonadati</taxon>
        <taxon>Thermodesulfobacteriota</taxon>
        <taxon>Syntrophobacteria</taxon>
        <taxon>Syntrophobacterales</taxon>
        <taxon>Syntrophobacteraceae</taxon>
        <taxon>Desulfacinum</taxon>
    </lineage>
</organism>
<evidence type="ECO:0000256" key="4">
    <source>
        <dbReference type="ARBA" id="ARBA00022452"/>
    </source>
</evidence>
<evidence type="ECO:0000256" key="8">
    <source>
        <dbReference type="SAM" id="Coils"/>
    </source>
</evidence>
<evidence type="ECO:0000256" key="1">
    <source>
        <dbReference type="ARBA" id="ARBA00004442"/>
    </source>
</evidence>
<evidence type="ECO:0000256" key="5">
    <source>
        <dbReference type="ARBA" id="ARBA00022692"/>
    </source>
</evidence>
<evidence type="ECO:0000256" key="3">
    <source>
        <dbReference type="ARBA" id="ARBA00022448"/>
    </source>
</evidence>
<evidence type="ECO:0000313" key="10">
    <source>
        <dbReference type="EMBL" id="SHF25651.1"/>
    </source>
</evidence>
<accession>A0A1M5A5U0</accession>
<dbReference type="STRING" id="1121391.SAMN02745206_01644"/>
<comment type="similarity">
    <text evidence="2">Belongs to the outer membrane factor (OMF) (TC 1.B.17) family.</text>
</comment>
<dbReference type="SUPFAM" id="SSF56954">
    <property type="entry name" value="Outer membrane efflux proteins (OEP)"/>
    <property type="match status" value="1"/>
</dbReference>
<dbReference type="EMBL" id="FQVB01000013">
    <property type="protein sequence ID" value="SHF25651.1"/>
    <property type="molecule type" value="Genomic_DNA"/>
</dbReference>
<gene>
    <name evidence="10" type="ORF">SAMN02745206_01644</name>
</gene>
<feature type="chain" id="PRO_5013313691" evidence="9">
    <location>
        <begin position="25"/>
        <end position="467"/>
    </location>
</feature>
<evidence type="ECO:0000256" key="7">
    <source>
        <dbReference type="ARBA" id="ARBA00023237"/>
    </source>
</evidence>
<dbReference type="Proteomes" id="UP000184076">
    <property type="component" value="Unassembled WGS sequence"/>
</dbReference>
<evidence type="ECO:0000256" key="6">
    <source>
        <dbReference type="ARBA" id="ARBA00023136"/>
    </source>
</evidence>
<dbReference type="InterPro" id="IPR051906">
    <property type="entry name" value="TolC-like"/>
</dbReference>
<dbReference type="Pfam" id="PF02321">
    <property type="entry name" value="OEP"/>
    <property type="match status" value="2"/>
</dbReference>
<feature type="coiled-coil region" evidence="8">
    <location>
        <begin position="353"/>
        <end position="441"/>
    </location>
</feature>
<evidence type="ECO:0000256" key="2">
    <source>
        <dbReference type="ARBA" id="ARBA00007613"/>
    </source>
</evidence>
<evidence type="ECO:0000313" key="11">
    <source>
        <dbReference type="Proteomes" id="UP000184076"/>
    </source>
</evidence>
<evidence type="ECO:0000256" key="9">
    <source>
        <dbReference type="SAM" id="SignalP"/>
    </source>
</evidence>
<dbReference type="GO" id="GO:0009279">
    <property type="term" value="C:cell outer membrane"/>
    <property type="evidence" value="ECO:0007669"/>
    <property type="project" value="UniProtKB-SubCell"/>
</dbReference>
<reference evidence="11" key="1">
    <citation type="submission" date="2016-11" db="EMBL/GenBank/DDBJ databases">
        <authorList>
            <person name="Varghese N."/>
            <person name="Submissions S."/>
        </authorList>
    </citation>
    <scope>NUCLEOTIDE SEQUENCE [LARGE SCALE GENOMIC DNA]</scope>
    <source>
        <strain evidence="11">DSM 9756</strain>
    </source>
</reference>
<dbReference type="PANTHER" id="PTHR30026:SF21">
    <property type="entry name" value="SLR1270 PROTEIN"/>
    <property type="match status" value="1"/>
</dbReference>
<keyword evidence="8" id="KW-0175">Coiled coil</keyword>